<organism evidence="15 16">
    <name type="scientific">Ascobolus immersus RN42</name>
    <dbReference type="NCBI Taxonomy" id="1160509"/>
    <lineage>
        <taxon>Eukaryota</taxon>
        <taxon>Fungi</taxon>
        <taxon>Dikarya</taxon>
        <taxon>Ascomycota</taxon>
        <taxon>Pezizomycotina</taxon>
        <taxon>Pezizomycetes</taxon>
        <taxon>Pezizales</taxon>
        <taxon>Ascobolaceae</taxon>
        <taxon>Ascobolus</taxon>
    </lineage>
</organism>
<feature type="transmembrane region" description="Helical" evidence="12">
    <location>
        <begin position="660"/>
        <end position="678"/>
    </location>
</feature>
<gene>
    <name evidence="15" type="ORF">BJ508DRAFT_222220</name>
</gene>
<keyword evidence="5 12" id="KW-0812">Transmembrane</keyword>
<dbReference type="Pfam" id="PF25398">
    <property type="entry name" value="CUX1_N"/>
    <property type="match status" value="1"/>
</dbReference>
<feature type="coiled-coil region" evidence="10">
    <location>
        <begin position="433"/>
        <end position="474"/>
    </location>
</feature>
<evidence type="ECO:0000313" key="15">
    <source>
        <dbReference type="EMBL" id="RPA85315.1"/>
    </source>
</evidence>
<evidence type="ECO:0000256" key="7">
    <source>
        <dbReference type="ARBA" id="ARBA00023034"/>
    </source>
</evidence>
<feature type="domain" description="Cux N-terminal" evidence="14">
    <location>
        <begin position="27"/>
        <end position="139"/>
    </location>
</feature>
<feature type="coiled-coil region" evidence="10">
    <location>
        <begin position="145"/>
        <end position="179"/>
    </location>
</feature>
<keyword evidence="4" id="KW-0813">Transport</keyword>
<comment type="subcellular location">
    <subcellularLocation>
        <location evidence="1">Golgi apparatus membrane</location>
        <topology evidence="1">Single-pass type IV membrane protein</topology>
    </subcellularLocation>
</comment>
<dbReference type="OrthoDB" id="10257567at2759"/>
<evidence type="ECO:0000256" key="3">
    <source>
        <dbReference type="ARBA" id="ARBA00018691"/>
    </source>
</evidence>
<dbReference type="PANTHER" id="PTHR14043">
    <property type="entry name" value="CCAAT DISPLACEMENT PROTEIN-RELATED"/>
    <property type="match status" value="1"/>
</dbReference>
<dbReference type="GO" id="GO:0006891">
    <property type="term" value="P:intra-Golgi vesicle-mediated transport"/>
    <property type="evidence" value="ECO:0007669"/>
    <property type="project" value="InterPro"/>
</dbReference>
<accession>A0A3N4IGP1</accession>
<feature type="domain" description="CASP C-terminal" evidence="13">
    <location>
        <begin position="442"/>
        <end position="681"/>
    </location>
</feature>
<keyword evidence="6 12" id="KW-1133">Transmembrane helix</keyword>
<comment type="similarity">
    <text evidence="2">Belongs to the CASP family.</text>
</comment>
<dbReference type="InterPro" id="IPR057476">
    <property type="entry name" value="Cux_N"/>
</dbReference>
<protein>
    <recommendedName>
        <fullName evidence="3">Protein CASP</fullName>
    </recommendedName>
</protein>
<dbReference type="GO" id="GO:0000139">
    <property type="term" value="C:Golgi membrane"/>
    <property type="evidence" value="ECO:0007669"/>
    <property type="project" value="UniProtKB-SubCell"/>
</dbReference>
<dbReference type="EMBL" id="ML119654">
    <property type="protein sequence ID" value="RPA85315.1"/>
    <property type="molecule type" value="Genomic_DNA"/>
</dbReference>
<feature type="coiled-coil region" evidence="10">
    <location>
        <begin position="536"/>
        <end position="577"/>
    </location>
</feature>
<dbReference type="AlphaFoldDB" id="A0A3N4IGP1"/>
<dbReference type="Proteomes" id="UP000275078">
    <property type="component" value="Unassembled WGS sequence"/>
</dbReference>
<keyword evidence="7" id="KW-0333">Golgi apparatus</keyword>
<evidence type="ECO:0000256" key="12">
    <source>
        <dbReference type="SAM" id="Phobius"/>
    </source>
</evidence>
<evidence type="ECO:0000256" key="8">
    <source>
        <dbReference type="ARBA" id="ARBA00023054"/>
    </source>
</evidence>
<feature type="coiled-coil region" evidence="10">
    <location>
        <begin position="220"/>
        <end position="292"/>
    </location>
</feature>
<name>A0A3N4IGP1_ASCIM</name>
<evidence type="ECO:0000256" key="11">
    <source>
        <dbReference type="SAM" id="MobiDB-lite"/>
    </source>
</evidence>
<dbReference type="PANTHER" id="PTHR14043:SF2">
    <property type="entry name" value="HOMEOBOX PROTEIN CUT"/>
    <property type="match status" value="1"/>
</dbReference>
<dbReference type="STRING" id="1160509.A0A3N4IGP1"/>
<evidence type="ECO:0000256" key="10">
    <source>
        <dbReference type="SAM" id="Coils"/>
    </source>
</evidence>
<evidence type="ECO:0000256" key="5">
    <source>
        <dbReference type="ARBA" id="ARBA00022692"/>
    </source>
</evidence>
<dbReference type="Pfam" id="PF08172">
    <property type="entry name" value="CASP_C"/>
    <property type="match status" value="1"/>
</dbReference>
<proteinExistence type="inferred from homology"/>
<feature type="region of interest" description="Disordered" evidence="11">
    <location>
        <begin position="1"/>
        <end position="27"/>
    </location>
</feature>
<evidence type="ECO:0000259" key="13">
    <source>
        <dbReference type="Pfam" id="PF08172"/>
    </source>
</evidence>
<evidence type="ECO:0000256" key="6">
    <source>
        <dbReference type="ARBA" id="ARBA00022989"/>
    </source>
</evidence>
<keyword evidence="8 10" id="KW-0175">Coiled coil</keyword>
<evidence type="ECO:0000313" key="16">
    <source>
        <dbReference type="Proteomes" id="UP000275078"/>
    </source>
</evidence>
<evidence type="ECO:0000259" key="14">
    <source>
        <dbReference type="Pfam" id="PF25398"/>
    </source>
</evidence>
<dbReference type="InterPro" id="IPR012955">
    <property type="entry name" value="CASP_C"/>
</dbReference>
<reference evidence="15 16" key="1">
    <citation type="journal article" date="2018" name="Nat. Ecol. Evol.">
        <title>Pezizomycetes genomes reveal the molecular basis of ectomycorrhizal truffle lifestyle.</title>
        <authorList>
            <person name="Murat C."/>
            <person name="Payen T."/>
            <person name="Noel B."/>
            <person name="Kuo A."/>
            <person name="Morin E."/>
            <person name="Chen J."/>
            <person name="Kohler A."/>
            <person name="Krizsan K."/>
            <person name="Balestrini R."/>
            <person name="Da Silva C."/>
            <person name="Montanini B."/>
            <person name="Hainaut M."/>
            <person name="Levati E."/>
            <person name="Barry K.W."/>
            <person name="Belfiori B."/>
            <person name="Cichocki N."/>
            <person name="Clum A."/>
            <person name="Dockter R.B."/>
            <person name="Fauchery L."/>
            <person name="Guy J."/>
            <person name="Iotti M."/>
            <person name="Le Tacon F."/>
            <person name="Lindquist E.A."/>
            <person name="Lipzen A."/>
            <person name="Malagnac F."/>
            <person name="Mello A."/>
            <person name="Molinier V."/>
            <person name="Miyauchi S."/>
            <person name="Poulain J."/>
            <person name="Riccioni C."/>
            <person name="Rubini A."/>
            <person name="Sitrit Y."/>
            <person name="Splivallo R."/>
            <person name="Traeger S."/>
            <person name="Wang M."/>
            <person name="Zifcakova L."/>
            <person name="Wipf D."/>
            <person name="Zambonelli A."/>
            <person name="Paolocci F."/>
            <person name="Nowrousian M."/>
            <person name="Ottonello S."/>
            <person name="Baldrian P."/>
            <person name="Spatafora J.W."/>
            <person name="Henrissat B."/>
            <person name="Nagy L.G."/>
            <person name="Aury J.M."/>
            <person name="Wincker P."/>
            <person name="Grigoriev I.V."/>
            <person name="Bonfante P."/>
            <person name="Martin F.M."/>
        </authorList>
    </citation>
    <scope>NUCLEOTIDE SEQUENCE [LARGE SCALE GENOMIC DNA]</scope>
    <source>
        <strain evidence="15 16">RN42</strain>
    </source>
</reference>
<evidence type="ECO:0000256" key="9">
    <source>
        <dbReference type="ARBA" id="ARBA00023136"/>
    </source>
</evidence>
<keyword evidence="16" id="KW-1185">Reference proteome</keyword>
<keyword evidence="9 12" id="KW-0472">Membrane</keyword>
<feature type="region of interest" description="Disordered" evidence="11">
    <location>
        <begin position="475"/>
        <end position="500"/>
    </location>
</feature>
<evidence type="ECO:0000256" key="2">
    <source>
        <dbReference type="ARBA" id="ARBA00006415"/>
    </source>
</evidence>
<sequence length="713" mass="80149">MSDSRANGSGLDTSSARNSTDKQNVSEQSAFQTAVAAWRNIDLTSLQKTLDNAANDIVASQRDALIERKEVAQKTKEFRKLDEEGRANEWKGLLKSYQTYIDHLTNSKKATESAFLSLYNSLSEAPDPYPLLEATIDSLVSSSDVSRLTEENNQLKATISRLNGQVSDLESNLQTTQAELRTRDDDVDRERSNVEDQWKSLLEERTMNWEAKEKVYGEKVADLEGLVRDLRASYEVAQRTGGTQNDEELQSAGRLAELDVVSRDLERMTQRLAEVETRNEELRLELVKAKSDDHDLVSAQELEDQKTETARHRAENMTLMRKVEVLESQINDNQLDQKRKIEKLERLLDGISKDKEVLRQKLSKCADYEEVKRELEILKSIEFATGDDDEDALVDEQIEAPTSGGGKKETLEQLLLARNKKLTSELTVLRVSHQDLTTRLQALQDRLDKTAAQLTDSKRLNVRLEEDLAKLQSDPFSSAHSVAPSRYAPSHAGQSYRTGRISPTSSIISGIIPHAHSSDNLSGSGSAILPMITAQRDRFKQKNSELENDLAKAQSQISSLKQEVANLQRDNMQLYEKTRYVSSYNRNTTAQSSTSSFSTNPNPSSVQIDRYRAAYEQNISPFQAFRGRETARAMKKMGLAERVVYGLTRVILANRMTRNLFVGYCLFLHFLVILTLYYSGSARLADGPGIVGDMGKMGDAPGDWREEPYPGGR</sequence>
<evidence type="ECO:0000256" key="1">
    <source>
        <dbReference type="ARBA" id="ARBA00004409"/>
    </source>
</evidence>
<evidence type="ECO:0000256" key="4">
    <source>
        <dbReference type="ARBA" id="ARBA00022448"/>
    </source>
</evidence>